<dbReference type="KEGG" id="hyj:FHG12_15795"/>
<dbReference type="Proteomes" id="UP000305398">
    <property type="component" value="Chromosome"/>
</dbReference>
<accession>A0A5B8A255</accession>
<dbReference type="Pfam" id="PF04940">
    <property type="entry name" value="BLUF"/>
    <property type="match status" value="1"/>
</dbReference>
<dbReference type="Gene3D" id="3.30.70.100">
    <property type="match status" value="1"/>
</dbReference>
<dbReference type="GO" id="GO:0071949">
    <property type="term" value="F:FAD binding"/>
    <property type="evidence" value="ECO:0007669"/>
    <property type="project" value="InterPro"/>
</dbReference>
<keyword evidence="3" id="KW-1185">Reference proteome</keyword>
<dbReference type="InterPro" id="IPR036046">
    <property type="entry name" value="Acylphosphatase-like_dom_sf"/>
</dbReference>
<sequence>MQEKRQQGPQPMRAQRADSLTIFSVPRILQARPLPLLPTTVRAADLVPFRSAESSSATFFRMIHIIYMSRAVRPLSDADLQALLEQCRRDNAAHNVTGVLFYSHGNIAQLIEGEPEVLEPLFEKIARDGRHSHVVKLADKPIAARSFADWSMAFHPIETEGFRALQGFFMPEEASIVPDNMSIADALLVDLVRLAVFGANKAPSEPVSV</sequence>
<proteinExistence type="predicted"/>
<reference evidence="2 3" key="1">
    <citation type="submission" date="2019-06" db="EMBL/GenBank/DDBJ databases">
        <authorList>
            <person name="Srinivasan S."/>
        </authorList>
    </citation>
    <scope>NUCLEOTIDE SEQUENCE [LARGE SCALE GENOMIC DNA]</scope>
    <source>
        <strain evidence="2 3">17J68-5</strain>
    </source>
</reference>
<dbReference type="EMBL" id="CP040896">
    <property type="protein sequence ID" value="QDA61471.1"/>
    <property type="molecule type" value="Genomic_DNA"/>
</dbReference>
<feature type="domain" description="BLUF" evidence="1">
    <location>
        <begin position="62"/>
        <end position="153"/>
    </location>
</feature>
<organism evidence="2 3">
    <name type="scientific">Hymenobacter jejuensis</name>
    <dbReference type="NCBI Taxonomy" id="2502781"/>
    <lineage>
        <taxon>Bacteria</taxon>
        <taxon>Pseudomonadati</taxon>
        <taxon>Bacteroidota</taxon>
        <taxon>Cytophagia</taxon>
        <taxon>Cytophagales</taxon>
        <taxon>Hymenobacteraceae</taxon>
        <taxon>Hymenobacter</taxon>
    </lineage>
</organism>
<dbReference type="SMART" id="SM01034">
    <property type="entry name" value="BLUF"/>
    <property type="match status" value="1"/>
</dbReference>
<dbReference type="AlphaFoldDB" id="A0A5B8A255"/>
<dbReference type="SUPFAM" id="SSF54975">
    <property type="entry name" value="Acylphosphatase/BLUF domain-like"/>
    <property type="match status" value="1"/>
</dbReference>
<dbReference type="PROSITE" id="PS50925">
    <property type="entry name" value="BLUF"/>
    <property type="match status" value="1"/>
</dbReference>
<evidence type="ECO:0000259" key="1">
    <source>
        <dbReference type="PROSITE" id="PS50925"/>
    </source>
</evidence>
<dbReference type="GO" id="GO:0009882">
    <property type="term" value="F:blue light photoreceptor activity"/>
    <property type="evidence" value="ECO:0007669"/>
    <property type="project" value="InterPro"/>
</dbReference>
<protein>
    <submittedName>
        <fullName evidence="2">BLUF domain-containing protein</fullName>
    </submittedName>
</protein>
<evidence type="ECO:0000313" key="2">
    <source>
        <dbReference type="EMBL" id="QDA61471.1"/>
    </source>
</evidence>
<dbReference type="InterPro" id="IPR007024">
    <property type="entry name" value="BLUF_domain"/>
</dbReference>
<name>A0A5B8A255_9BACT</name>
<dbReference type="OrthoDB" id="1122028at2"/>
<gene>
    <name evidence="2" type="ORF">FHG12_15795</name>
</gene>
<evidence type="ECO:0000313" key="3">
    <source>
        <dbReference type="Proteomes" id="UP000305398"/>
    </source>
</evidence>